<name>A0A7X1ZDW1_9PROT</name>
<protein>
    <submittedName>
        <fullName evidence="2">Uncharacterized protein</fullName>
    </submittedName>
</protein>
<dbReference type="RefSeq" id="WP_153343467.1">
    <property type="nucleotide sequence ID" value="NZ_WIVE01000025.1"/>
</dbReference>
<reference evidence="2 3" key="1">
    <citation type="submission" date="2019-10" db="EMBL/GenBank/DDBJ databases">
        <title>Draft whole-genome sequence of the purple nonsulfur photosynthetic bacterium Roseospira navarrensis DSM 15114.</title>
        <authorList>
            <person name="Kyndt J.A."/>
            <person name="Meyer T.E."/>
        </authorList>
    </citation>
    <scope>NUCLEOTIDE SEQUENCE [LARGE SCALE GENOMIC DNA]</scope>
    <source>
        <strain evidence="2 3">DSM 15114</strain>
    </source>
</reference>
<proteinExistence type="predicted"/>
<comment type="caution">
    <text evidence="2">The sequence shown here is derived from an EMBL/GenBank/DDBJ whole genome shotgun (WGS) entry which is preliminary data.</text>
</comment>
<evidence type="ECO:0000313" key="2">
    <source>
        <dbReference type="EMBL" id="MQX36716.1"/>
    </source>
</evidence>
<accession>A0A7X1ZDW1</accession>
<dbReference type="EMBL" id="WIVE01000025">
    <property type="protein sequence ID" value="MQX36716.1"/>
    <property type="molecule type" value="Genomic_DNA"/>
</dbReference>
<dbReference type="AlphaFoldDB" id="A0A7X1ZDW1"/>
<dbReference type="Proteomes" id="UP000434582">
    <property type="component" value="Unassembled WGS sequence"/>
</dbReference>
<evidence type="ECO:0000256" key="1">
    <source>
        <dbReference type="SAM" id="MobiDB-lite"/>
    </source>
</evidence>
<keyword evidence="3" id="KW-1185">Reference proteome</keyword>
<sequence>MTEALVGTAGIQARTPTDHQDFADSRDRQSDTGRGGAIAADARRPRAGGLESSYAVTPFVVDMVVKSVEASGRGAAVSSAGDALEAATHVYDAAIQTIAGLGRFDALGHRLDRVF</sequence>
<organism evidence="2 3">
    <name type="scientific">Roseospira navarrensis</name>
    <dbReference type="NCBI Taxonomy" id="140058"/>
    <lineage>
        <taxon>Bacteria</taxon>
        <taxon>Pseudomonadati</taxon>
        <taxon>Pseudomonadota</taxon>
        <taxon>Alphaproteobacteria</taxon>
        <taxon>Rhodospirillales</taxon>
        <taxon>Rhodospirillaceae</taxon>
        <taxon>Roseospira</taxon>
    </lineage>
</organism>
<feature type="compositionally biased region" description="Basic and acidic residues" evidence="1">
    <location>
        <begin position="16"/>
        <end position="31"/>
    </location>
</feature>
<gene>
    <name evidence="2" type="ORF">GHC57_09325</name>
</gene>
<evidence type="ECO:0000313" key="3">
    <source>
        <dbReference type="Proteomes" id="UP000434582"/>
    </source>
</evidence>
<feature type="region of interest" description="Disordered" evidence="1">
    <location>
        <begin position="1"/>
        <end position="46"/>
    </location>
</feature>